<feature type="domain" description="Thioredoxin" evidence="7">
    <location>
        <begin position="55"/>
        <end position="199"/>
    </location>
</feature>
<sequence length="200" mass="21510">MALSRRALLTRAAIVPAAALIPLAGCSGSDDSNKVNEINRARYTNADGGNLRWDDPDRPQAPDVSGETLEGDHIAATDFTGQLVVVNFWGSWCPPCRREAPHLVDSAEKWQPGGDVQFLGVNIRDSVDSGNAFEERFGVPYSSINDPGGAIANKFAEVGVSPTDIPATILIDPSGNIASIWRQPIDEKTLNDDIEKVLNE</sequence>
<feature type="signal peptide" evidence="6">
    <location>
        <begin position="1"/>
        <end position="24"/>
    </location>
</feature>
<keyword evidence="3" id="KW-0735">Signal-anchor</keyword>
<dbReference type="SUPFAM" id="SSF52833">
    <property type="entry name" value="Thioredoxin-like"/>
    <property type="match status" value="1"/>
</dbReference>
<gene>
    <name evidence="8" type="ORF">ACFPET_06945</name>
</gene>
<evidence type="ECO:0000256" key="5">
    <source>
        <dbReference type="ARBA" id="ARBA00023284"/>
    </source>
</evidence>
<organism evidence="8 9">
    <name type="scientific">Salininema proteolyticum</name>
    <dbReference type="NCBI Taxonomy" id="1607685"/>
    <lineage>
        <taxon>Bacteria</taxon>
        <taxon>Bacillati</taxon>
        <taxon>Actinomycetota</taxon>
        <taxon>Actinomycetes</taxon>
        <taxon>Glycomycetales</taxon>
        <taxon>Glycomycetaceae</taxon>
        <taxon>Salininema</taxon>
    </lineage>
</organism>
<dbReference type="PANTHER" id="PTHR42852">
    <property type="entry name" value="THIOL:DISULFIDE INTERCHANGE PROTEIN DSBE"/>
    <property type="match status" value="1"/>
</dbReference>
<dbReference type="PROSITE" id="PS51352">
    <property type="entry name" value="THIOREDOXIN_2"/>
    <property type="match status" value="1"/>
</dbReference>
<dbReference type="PANTHER" id="PTHR42852:SF6">
    <property type="entry name" value="THIOL:DISULFIDE INTERCHANGE PROTEIN DSBE"/>
    <property type="match status" value="1"/>
</dbReference>
<keyword evidence="4" id="KW-1015">Disulfide bond</keyword>
<keyword evidence="2" id="KW-0201">Cytochrome c-type biogenesis</keyword>
<name>A0ABV8TWG8_9ACTN</name>
<accession>A0ABV8TWG8</accession>
<comment type="subcellular location">
    <subcellularLocation>
        <location evidence="1">Cell envelope</location>
    </subcellularLocation>
</comment>
<comment type="caution">
    <text evidence="8">The sequence shown here is derived from an EMBL/GenBank/DDBJ whole genome shotgun (WGS) entry which is preliminary data.</text>
</comment>
<dbReference type="InterPro" id="IPR050553">
    <property type="entry name" value="Thioredoxin_ResA/DsbE_sf"/>
</dbReference>
<dbReference type="EMBL" id="JBHSDK010000010">
    <property type="protein sequence ID" value="MFC4334930.1"/>
    <property type="molecule type" value="Genomic_DNA"/>
</dbReference>
<feature type="chain" id="PRO_5047421092" evidence="6">
    <location>
        <begin position="25"/>
        <end position="200"/>
    </location>
</feature>
<keyword evidence="9" id="KW-1185">Reference proteome</keyword>
<keyword evidence="3" id="KW-0812">Transmembrane</keyword>
<proteinExistence type="predicted"/>
<dbReference type="InterPro" id="IPR013766">
    <property type="entry name" value="Thioredoxin_domain"/>
</dbReference>
<dbReference type="InterPro" id="IPR017937">
    <property type="entry name" value="Thioredoxin_CS"/>
</dbReference>
<dbReference type="InterPro" id="IPR036249">
    <property type="entry name" value="Thioredoxin-like_sf"/>
</dbReference>
<dbReference type="CDD" id="cd02966">
    <property type="entry name" value="TlpA_like_family"/>
    <property type="match status" value="1"/>
</dbReference>
<keyword evidence="5" id="KW-0676">Redox-active center</keyword>
<dbReference type="PROSITE" id="PS00194">
    <property type="entry name" value="THIOREDOXIN_1"/>
    <property type="match status" value="1"/>
</dbReference>
<keyword evidence="6" id="KW-0732">Signal</keyword>
<dbReference type="Gene3D" id="3.40.30.10">
    <property type="entry name" value="Glutaredoxin"/>
    <property type="match status" value="1"/>
</dbReference>
<dbReference type="RefSeq" id="WP_380619108.1">
    <property type="nucleotide sequence ID" value="NZ_JBHSDK010000010.1"/>
</dbReference>
<dbReference type="InterPro" id="IPR000866">
    <property type="entry name" value="AhpC/TSA"/>
</dbReference>
<evidence type="ECO:0000256" key="3">
    <source>
        <dbReference type="ARBA" id="ARBA00022968"/>
    </source>
</evidence>
<evidence type="ECO:0000256" key="6">
    <source>
        <dbReference type="SAM" id="SignalP"/>
    </source>
</evidence>
<evidence type="ECO:0000259" key="7">
    <source>
        <dbReference type="PROSITE" id="PS51352"/>
    </source>
</evidence>
<reference evidence="9" key="1">
    <citation type="journal article" date="2019" name="Int. J. Syst. Evol. Microbiol.">
        <title>The Global Catalogue of Microorganisms (GCM) 10K type strain sequencing project: providing services to taxonomists for standard genome sequencing and annotation.</title>
        <authorList>
            <consortium name="The Broad Institute Genomics Platform"/>
            <consortium name="The Broad Institute Genome Sequencing Center for Infectious Disease"/>
            <person name="Wu L."/>
            <person name="Ma J."/>
        </authorList>
    </citation>
    <scope>NUCLEOTIDE SEQUENCE [LARGE SCALE GENOMIC DNA]</scope>
    <source>
        <strain evidence="9">IBRC-M 10908</strain>
    </source>
</reference>
<protein>
    <submittedName>
        <fullName evidence="8">TlpA family protein disulfide reductase</fullName>
    </submittedName>
</protein>
<evidence type="ECO:0000313" key="9">
    <source>
        <dbReference type="Proteomes" id="UP001595823"/>
    </source>
</evidence>
<dbReference type="Pfam" id="PF00578">
    <property type="entry name" value="AhpC-TSA"/>
    <property type="match status" value="1"/>
</dbReference>
<evidence type="ECO:0000256" key="1">
    <source>
        <dbReference type="ARBA" id="ARBA00004196"/>
    </source>
</evidence>
<dbReference type="Proteomes" id="UP001595823">
    <property type="component" value="Unassembled WGS sequence"/>
</dbReference>
<evidence type="ECO:0000313" key="8">
    <source>
        <dbReference type="EMBL" id="MFC4334930.1"/>
    </source>
</evidence>
<evidence type="ECO:0000256" key="2">
    <source>
        <dbReference type="ARBA" id="ARBA00022748"/>
    </source>
</evidence>
<evidence type="ECO:0000256" key="4">
    <source>
        <dbReference type="ARBA" id="ARBA00023157"/>
    </source>
</evidence>